<reference evidence="2" key="1">
    <citation type="submission" date="2021-01" db="EMBL/GenBank/DDBJ databases">
        <authorList>
            <person name="Corre E."/>
            <person name="Pelletier E."/>
            <person name="Niang G."/>
            <person name="Scheremetjew M."/>
            <person name="Finn R."/>
            <person name="Kale V."/>
            <person name="Holt S."/>
            <person name="Cochrane G."/>
            <person name="Meng A."/>
            <person name="Brown T."/>
            <person name="Cohen L."/>
        </authorList>
    </citation>
    <scope>NUCLEOTIDE SEQUENCE</scope>
    <source>
        <strain evidence="2">CCMP219</strain>
    </source>
</reference>
<organism evidence="2">
    <name type="scientific">Chlamydomonas euryale</name>
    <dbReference type="NCBI Taxonomy" id="1486919"/>
    <lineage>
        <taxon>Eukaryota</taxon>
        <taxon>Viridiplantae</taxon>
        <taxon>Chlorophyta</taxon>
        <taxon>core chlorophytes</taxon>
        <taxon>Chlorophyceae</taxon>
        <taxon>CS clade</taxon>
        <taxon>Chlamydomonadales</taxon>
        <taxon>Chlamydomonadaceae</taxon>
        <taxon>Chlamydomonas</taxon>
    </lineage>
</organism>
<protein>
    <recommendedName>
        <fullName evidence="3">DUF4281 domain-containing protein</fullName>
    </recommendedName>
</protein>
<feature type="transmembrane region" description="Helical" evidence="1">
    <location>
        <begin position="38"/>
        <end position="60"/>
    </location>
</feature>
<accession>A0A7R9V7A6</accession>
<keyword evidence="1" id="KW-0812">Transmembrane</keyword>
<sequence>MPLPFLSYTDDDIFQCLNGVLLAWALLIVAPKWRPTQAIVLLSAMFYSALYAALIFNMIYQGGALDFAAMSTLPGVAKLFATPEAVLPAWVHYIAFDLWTGRWIAMDAASRQIPRLLIAPILVATLMLGPVGLFMYLMIRGSWRVKTVKVE</sequence>
<evidence type="ECO:0000256" key="1">
    <source>
        <dbReference type="SAM" id="Phobius"/>
    </source>
</evidence>
<evidence type="ECO:0008006" key="3">
    <source>
        <dbReference type="Google" id="ProtNLM"/>
    </source>
</evidence>
<evidence type="ECO:0000313" key="2">
    <source>
        <dbReference type="EMBL" id="CAD8286622.1"/>
    </source>
</evidence>
<dbReference type="EMBL" id="HBEC01014422">
    <property type="protein sequence ID" value="CAD8286622.1"/>
    <property type="molecule type" value="Transcribed_RNA"/>
</dbReference>
<proteinExistence type="predicted"/>
<dbReference type="AlphaFoldDB" id="A0A7R9V7A6"/>
<name>A0A7R9V7A6_9CHLO</name>
<keyword evidence="1" id="KW-0472">Membrane</keyword>
<dbReference type="Pfam" id="PF14108">
    <property type="entry name" value="ABA4-like"/>
    <property type="match status" value="1"/>
</dbReference>
<gene>
    <name evidence="2" type="ORF">CEUR00632_LOCUS6660</name>
</gene>
<feature type="transmembrane region" description="Helical" evidence="1">
    <location>
        <begin position="116"/>
        <end position="139"/>
    </location>
</feature>
<keyword evidence="1" id="KW-1133">Transmembrane helix</keyword>
<feature type="transmembrane region" description="Helical" evidence="1">
    <location>
        <begin position="12"/>
        <end position="31"/>
    </location>
</feature>
<dbReference type="InterPro" id="IPR025461">
    <property type="entry name" value="ABA4-like"/>
</dbReference>